<gene>
    <name evidence="2" type="ORF">ACFO0B_09820</name>
</gene>
<name>A0ABV8DQA7_9NOCA</name>
<keyword evidence="3" id="KW-1185">Reference proteome</keyword>
<dbReference type="Gene3D" id="1.20.1290.10">
    <property type="entry name" value="AhpD-like"/>
    <property type="match status" value="1"/>
</dbReference>
<dbReference type="Pfam" id="PF02627">
    <property type="entry name" value="CMD"/>
    <property type="match status" value="1"/>
</dbReference>
<dbReference type="InterPro" id="IPR029032">
    <property type="entry name" value="AhpD-like"/>
</dbReference>
<proteinExistence type="predicted"/>
<dbReference type="RefSeq" id="WP_378612047.1">
    <property type="nucleotide sequence ID" value="NZ_JBHSAX010000009.1"/>
</dbReference>
<sequence length="183" mass="20681">MALTPLPGDQWDEEVDKALSRMLPRERRNPEGAGNALSVLVRHPQLTRAFLGFNVHLLFNSTLEPRERELIILRVAHRRECVYEWLHHVAMGKEVGLTDAEVEAARRNGSAPDAFDRLLLEAVDELDDKSVLSAQTWDALGERFDDRQRMDFVFTVGCYTTLALAFNSFGISPDPTAGYEGKR</sequence>
<dbReference type="EMBL" id="JBHSAX010000009">
    <property type="protein sequence ID" value="MFC3962281.1"/>
    <property type="molecule type" value="Genomic_DNA"/>
</dbReference>
<evidence type="ECO:0000313" key="2">
    <source>
        <dbReference type="EMBL" id="MFC3962281.1"/>
    </source>
</evidence>
<dbReference type="SUPFAM" id="SSF69118">
    <property type="entry name" value="AhpD-like"/>
    <property type="match status" value="1"/>
</dbReference>
<dbReference type="InterPro" id="IPR003779">
    <property type="entry name" value="CMD-like"/>
</dbReference>
<dbReference type="PANTHER" id="PTHR34846:SF5">
    <property type="entry name" value="CARBOXYMUCONOLACTONE DECARBOXYLASE-LIKE DOMAIN-CONTAINING PROTEIN"/>
    <property type="match status" value="1"/>
</dbReference>
<comment type="caution">
    <text evidence="2">The sequence shown here is derived from an EMBL/GenBank/DDBJ whole genome shotgun (WGS) entry which is preliminary data.</text>
</comment>
<evidence type="ECO:0000313" key="3">
    <source>
        <dbReference type="Proteomes" id="UP001595696"/>
    </source>
</evidence>
<reference evidence="3" key="1">
    <citation type="journal article" date="2019" name="Int. J. Syst. Evol. Microbiol.">
        <title>The Global Catalogue of Microorganisms (GCM) 10K type strain sequencing project: providing services to taxonomists for standard genome sequencing and annotation.</title>
        <authorList>
            <consortium name="The Broad Institute Genomics Platform"/>
            <consortium name="The Broad Institute Genome Sequencing Center for Infectious Disease"/>
            <person name="Wu L."/>
            <person name="Ma J."/>
        </authorList>
    </citation>
    <scope>NUCLEOTIDE SEQUENCE [LARGE SCALE GENOMIC DNA]</scope>
    <source>
        <strain evidence="3">CGMCC 4.7330</strain>
    </source>
</reference>
<accession>A0ABV8DQA7</accession>
<dbReference type="Proteomes" id="UP001595696">
    <property type="component" value="Unassembled WGS sequence"/>
</dbReference>
<organism evidence="2 3">
    <name type="scientific">Nocardia jiangsuensis</name>
    <dbReference type="NCBI Taxonomy" id="1691563"/>
    <lineage>
        <taxon>Bacteria</taxon>
        <taxon>Bacillati</taxon>
        <taxon>Actinomycetota</taxon>
        <taxon>Actinomycetes</taxon>
        <taxon>Mycobacteriales</taxon>
        <taxon>Nocardiaceae</taxon>
        <taxon>Nocardia</taxon>
    </lineage>
</organism>
<feature type="domain" description="Carboxymuconolactone decarboxylase-like" evidence="1">
    <location>
        <begin position="44"/>
        <end position="123"/>
    </location>
</feature>
<protein>
    <submittedName>
        <fullName evidence="2">Carboxymuconolactone decarboxylase family protein</fullName>
    </submittedName>
</protein>
<evidence type="ECO:0000259" key="1">
    <source>
        <dbReference type="Pfam" id="PF02627"/>
    </source>
</evidence>
<dbReference type="PANTHER" id="PTHR34846">
    <property type="entry name" value="4-CARBOXYMUCONOLACTONE DECARBOXYLASE FAMILY PROTEIN (AFU_ORTHOLOGUE AFUA_6G11590)"/>
    <property type="match status" value="1"/>
</dbReference>